<dbReference type="PANTHER" id="PTHR21178:SF8">
    <property type="entry name" value="CILIA- AND FLAGELLA-ASSOCIATED PROTEIN 61"/>
    <property type="match status" value="1"/>
</dbReference>
<feature type="region of interest" description="Disordered" evidence="2">
    <location>
        <begin position="1376"/>
        <end position="1405"/>
    </location>
</feature>
<feature type="compositionally biased region" description="Low complexity" evidence="2">
    <location>
        <begin position="654"/>
        <end position="663"/>
    </location>
</feature>
<accession>A0A5A8EFX9</accession>
<feature type="region of interest" description="Disordered" evidence="2">
    <location>
        <begin position="554"/>
        <end position="615"/>
    </location>
</feature>
<keyword evidence="1" id="KW-0175">Coiled coil</keyword>
<evidence type="ECO:0000259" key="3">
    <source>
        <dbReference type="Pfam" id="PF16092"/>
    </source>
</evidence>
<dbReference type="Proteomes" id="UP000322899">
    <property type="component" value="Unassembled WGS sequence"/>
</dbReference>
<protein>
    <submittedName>
        <fullName evidence="5">Uncharacterized protein</fullName>
    </submittedName>
</protein>
<name>A0A5A8EFX9_CAFRO</name>
<evidence type="ECO:0000256" key="1">
    <source>
        <dbReference type="SAM" id="Coils"/>
    </source>
</evidence>
<feature type="region of interest" description="Disordered" evidence="2">
    <location>
        <begin position="469"/>
        <end position="520"/>
    </location>
</feature>
<dbReference type="InterPro" id="IPR038884">
    <property type="entry name" value="CFAP61"/>
</dbReference>
<organism evidence="5 6">
    <name type="scientific">Cafeteria roenbergensis</name>
    <name type="common">Marine flagellate</name>
    <dbReference type="NCBI Taxonomy" id="33653"/>
    <lineage>
        <taxon>Eukaryota</taxon>
        <taxon>Sar</taxon>
        <taxon>Stramenopiles</taxon>
        <taxon>Bigyra</taxon>
        <taxon>Opalozoa</taxon>
        <taxon>Bicosoecida</taxon>
        <taxon>Cafeteriaceae</taxon>
        <taxon>Cafeteria</taxon>
    </lineage>
</organism>
<feature type="region of interest" description="Disordered" evidence="2">
    <location>
        <begin position="1584"/>
        <end position="1628"/>
    </location>
</feature>
<gene>
    <name evidence="5" type="ORF">FNF27_01588</name>
</gene>
<dbReference type="InterPro" id="IPR032151">
    <property type="entry name" value="CFAP61_N"/>
</dbReference>
<feature type="region of interest" description="Disordered" evidence="2">
    <location>
        <begin position="2396"/>
        <end position="2449"/>
    </location>
</feature>
<feature type="compositionally biased region" description="Acidic residues" evidence="2">
    <location>
        <begin position="2424"/>
        <end position="2436"/>
    </location>
</feature>
<feature type="region of interest" description="Disordered" evidence="2">
    <location>
        <begin position="927"/>
        <end position="1010"/>
    </location>
</feature>
<feature type="domain" description="Cilia- and flagella-associated protein 61 N-terminal" evidence="3">
    <location>
        <begin position="7"/>
        <end position="329"/>
    </location>
</feature>
<feature type="compositionally biased region" description="Low complexity" evidence="2">
    <location>
        <begin position="497"/>
        <end position="512"/>
    </location>
</feature>
<feature type="compositionally biased region" description="Gly residues" evidence="2">
    <location>
        <begin position="1594"/>
        <end position="1603"/>
    </location>
</feature>
<feature type="compositionally biased region" description="Gly residues" evidence="2">
    <location>
        <begin position="689"/>
        <end position="716"/>
    </location>
</feature>
<feature type="coiled-coil region" evidence="1">
    <location>
        <begin position="2032"/>
        <end position="2066"/>
    </location>
</feature>
<dbReference type="InterPro" id="IPR056299">
    <property type="entry name" value="CFAP61_dimer"/>
</dbReference>
<feature type="compositionally biased region" description="Pro residues" evidence="2">
    <location>
        <begin position="1383"/>
        <end position="1396"/>
    </location>
</feature>
<comment type="caution">
    <text evidence="5">The sequence shown here is derived from an EMBL/GenBank/DDBJ whole genome shotgun (WGS) entry which is preliminary data.</text>
</comment>
<evidence type="ECO:0000259" key="4">
    <source>
        <dbReference type="Pfam" id="PF23150"/>
    </source>
</evidence>
<evidence type="ECO:0000313" key="5">
    <source>
        <dbReference type="EMBL" id="KAA0176766.1"/>
    </source>
</evidence>
<feature type="compositionally biased region" description="Gly residues" evidence="2">
    <location>
        <begin position="725"/>
        <end position="735"/>
    </location>
</feature>
<feature type="region of interest" description="Disordered" evidence="2">
    <location>
        <begin position="1925"/>
        <end position="1944"/>
    </location>
</feature>
<feature type="region of interest" description="Disordered" evidence="2">
    <location>
        <begin position="647"/>
        <end position="737"/>
    </location>
</feature>
<feature type="compositionally biased region" description="Basic and acidic residues" evidence="2">
    <location>
        <begin position="971"/>
        <end position="980"/>
    </location>
</feature>
<dbReference type="Pfam" id="PF16092">
    <property type="entry name" value="CFAP61_N"/>
    <property type="match status" value="1"/>
</dbReference>
<reference evidence="5 6" key="1">
    <citation type="submission" date="2019-07" db="EMBL/GenBank/DDBJ databases">
        <title>Genomes of Cafeteria roenbergensis.</title>
        <authorList>
            <person name="Fischer M.G."/>
            <person name="Hackl T."/>
            <person name="Roman M."/>
        </authorList>
    </citation>
    <scope>NUCLEOTIDE SEQUENCE [LARGE SCALE GENOMIC DNA]</scope>
    <source>
        <strain evidence="5 6">E4-10P</strain>
    </source>
</reference>
<feature type="compositionally biased region" description="Basic and acidic residues" evidence="2">
    <location>
        <begin position="2407"/>
        <end position="2423"/>
    </location>
</feature>
<evidence type="ECO:0000313" key="6">
    <source>
        <dbReference type="Proteomes" id="UP000322899"/>
    </source>
</evidence>
<evidence type="ECO:0000256" key="2">
    <source>
        <dbReference type="SAM" id="MobiDB-lite"/>
    </source>
</evidence>
<feature type="region of interest" description="Disordered" evidence="2">
    <location>
        <begin position="371"/>
        <end position="390"/>
    </location>
</feature>
<dbReference type="SUPFAM" id="SSF51905">
    <property type="entry name" value="FAD/NAD(P)-binding domain"/>
    <property type="match status" value="1"/>
</dbReference>
<feature type="domain" description="CFAP61 dimerisation" evidence="4">
    <location>
        <begin position="2198"/>
        <end position="2343"/>
    </location>
</feature>
<dbReference type="EMBL" id="VLTO01000006">
    <property type="protein sequence ID" value="KAA0176766.1"/>
    <property type="molecule type" value="Genomic_DNA"/>
</dbReference>
<proteinExistence type="predicted"/>
<feature type="compositionally biased region" description="Basic residues" evidence="2">
    <location>
        <begin position="932"/>
        <end position="941"/>
    </location>
</feature>
<feature type="compositionally biased region" description="Low complexity" evidence="2">
    <location>
        <begin position="1604"/>
        <end position="1624"/>
    </location>
</feature>
<feature type="compositionally biased region" description="Gly residues" evidence="2">
    <location>
        <begin position="584"/>
        <end position="596"/>
    </location>
</feature>
<dbReference type="InterPro" id="IPR036188">
    <property type="entry name" value="FAD/NAD-bd_sf"/>
</dbReference>
<feature type="compositionally biased region" description="Low complexity" evidence="2">
    <location>
        <begin position="554"/>
        <end position="583"/>
    </location>
</feature>
<dbReference type="OrthoDB" id="439792at2759"/>
<sequence>MAAEQLHVRRATPLDHEAIRSFLAEDISTHRRRFGDFDVARLLETAALSIVAVAEARAHEQDAPIAGFAAFSTAPTNPDGDEVSDSRFLEWYAGRLGAADESEECKAGSALWAPVIAASDGVAPQRAVVAAMLRAVFATLPFVDRALVILPPGLEPFAPLVPGAFAVTVETTDEVGGAAAAALAEAAAGDLPASAPAPLTASIASVCPTLAGHGVLECHRRRVLPVLAVRHARVEDHDDLAGVFDGRSDVVSDSFGEFFLADVIESAAEARDATGPGGEAEGESPSTVALVGMSPGSGRAVSLLVTTAEPDVDVLAQGYDLAPFGGLRRATAEAEAAAEAATRSSARSRRDWLSCMTAHVGELSQIFAAAATEEAEEEDSGSGSGAAGDGLGAVASGVEAEAGAEAEAAGRTRMVPAAPVAALADALDRAGEGWGFEGAWGLGLGRSMLAALRADAAREDEAERLVELESRGGVAGPRGGPDASAASGAGAGEEADSAAAAAGPAQGPRSRALASDESLVTQSRLNSAVEAFRTTRARQQRRLRLARLWAWAGPDGAPAAGASGAGERPFSGRAGADSARSAGSGSGSGSAAGNGDGSHVAEGEGPHGGDNPAAVSYAGSCVREEAEALLAAVRELLEQRAAQERQAREEAAAKRQAARLAAADSEDEDEEEEEEEFEADEAEEEFEGGAAGDGAADGAGAGGDKPGSGGRAGAGRRGGRRRGGEGSGSDRGNGMGPAEAALLVPLRVPVSEVAAAITERAAEEAWPWAWETGAGGASHGPGQDLVDELEALAIELSAAAGGIGAAAVPGAVGAALGMHGGVGEGQAPLLGDAPGLAAKGSADVTAERFAEALGWWEADRAEAGAARVVVTGEDAAAAEATAEAVAGLLGVALIRAGPASLELARADAEREEALAAARAAELETRQAAAAKAAKKRKAKKDSKKDGKKGSGGGGGKKKEGKKAGGAGGKKSSTDKDKGKDDEDEAPPDLTHRLDEDVDPALLPPPNDGLRGPLRWLARRLAQPDCRRGYVLVGWDLDADTLERLDRDARVPPLTAASLAAAASAAPGAGGHAAPSAGAAAAGAATAAAAAAAAAAATAGSGSGASDGGSPRSTAGPAAAAAAAAAGAAAAAAAWTASTGQTSVSPSDLAMALAQTRTEPTLVVVAAASTAEARSAGLASPHAEGKPGWAAVAPVAVASATAGARSLSDWERTGLRAALVASGALGLLQDADAHGEALPDEARQLANDAGPGPINAFAVALLGSSPAWESRCFDLLPAAFAAMPHAEYAILTLPHAAPQPVIAEAFVPAEPLPGCTLHHRLLVLHRAALGAPGALEVRPALPGDRLAVLAMASGTATAVPLLRDLVAATASAEAARLEAESAARPPPPLLPPAPPTSGPGSDRPPSERAFVVLAEGQVVGAVVVSNEGCGEAAVTALRQAYDVDALCNVPAASGSAAGPGDAMACLNHLVINPLFSAPPSVRHVLSQVLLQTRRQALIHRAEDVDAVEAAAGAEDRAAAANGVDVTAPVVAGAAAAGEEQRPFATDDAGEMGVARVERGPASQVEAALAELIRVAPTDPALPLGWAAQGSAEGSAGDGHAGGLPGAPQGASSSGSGEGGRLAAAGPSQWREDPLQLRHPLFLQSRRLLTEPRAAVGARVVLVGASDCGLAALARMRAAPHLRLAPPVVISPGGLRARRLDGIAGLGSAFGADRARADAAAVADGEAAPALGTAPRLCHEDLRRLGLTASSPDVVAIDGRIVSIEREFRTVTLQDGSKVPFDVLVLAPGLCESTGKALGWPSGGRAGVVTVSGAGAGARLVGAVRDLLDAVTNEDAAHAAAQADVGTGPSDLPAVEGATAADTEDLRVGADAGRDVVVWGDGLGAVSALQALVELGVDASRLLLVRRAATTAALGLGTGSDDERLFPAAGGDGAGAHGPSEAAEEASCFQEEQEAWLAASGIESMWGWRLVRVSDGDEDRETGRPRLLLGLQTGAQDDAAGSAAGAAAAGSAGAGAGGFGDGSGALDEEGAWELAMTEEDRAELEEALDEIEDEDERERRRRDAIRAARLTAAGLRDVTLDCRLLVCGDDDDVDPTFFRAVNACGLVYDGRLVVDHRLTTTDDTILAGGRVAKFSRRFRSRRLMQDIDSLEAGRVLGAEVLARIDPVSAAVAAEEEEDRRAFAESVGADSSGTKGSSMLPRLEAPTVTQARLPGGRWFLRVALPRFEVRGGGRVIHTRVRAVDAGVSPADAALAAAPRAGAAAADGDGAGHGAKDSFADRVCRAVVDRHGRLAEVAVLSPRPVAVANVARTVGLPLAWLRDLEADLRSGRSRDLVWHMDQPWAAAVLHPAFRAELDASLAALRGSPLPGDEGMPPDVLDFVQELLDKVREASALEADAAAKAAAGGQEGESKDADDADDVHHERDEEADDDEGGDEEGGPDKGRAGTGPAPKHMEAIRASLLGSGASVPSSVRRAMELRAIRFVKAHSHALPRYFLPGIH</sequence>
<dbReference type="PANTHER" id="PTHR21178">
    <property type="entry name" value="CILIA- AND FLAGELLA-ASSOCIATED PROTEIN 61"/>
    <property type="match status" value="1"/>
</dbReference>
<feature type="compositionally biased region" description="Acidic residues" evidence="2">
    <location>
        <begin position="664"/>
        <end position="687"/>
    </location>
</feature>
<dbReference type="Pfam" id="PF23150">
    <property type="entry name" value="CFAP61_dimer"/>
    <property type="match status" value="1"/>
</dbReference>